<keyword evidence="1" id="KW-1133">Transmembrane helix</keyword>
<sequence length="268" mass="29307">MVNVHEWILKEKIPIIFSVLVLVVVSIGYFGVSGLGLQNAEMNEPVSDPAVYDAIQLKVGFSPAGDAKVFALAKSNALSKYSVFEGNPLPEKGSMVLGELEADMMKSEKLFLKAGDSLDGFFGLTISVEGILMKTNGPADYFHFLSPVEFEKISGDSNRLFILMDGETAKVFYRLDRNAGLPGFAKLAEGTFTDFSPHEIAGVAYYPVVLGASESELMRSEKIFSKIGDTFEKFDKRFIVVGVLEKNASILDWVHFVPLGKQQLTGAN</sequence>
<gene>
    <name evidence="2" type="ORF">J4215_00625</name>
</gene>
<dbReference type="AlphaFoldDB" id="A0A8T4LDU2"/>
<name>A0A8T4LDU2_9ARCH</name>
<reference evidence="2" key="1">
    <citation type="submission" date="2021-03" db="EMBL/GenBank/DDBJ databases">
        <authorList>
            <person name="Jaffe A."/>
        </authorList>
    </citation>
    <scope>NUCLEOTIDE SEQUENCE</scope>
    <source>
        <strain evidence="2">RIFCSPLOWO2_01_FULL_AR10_48_17</strain>
    </source>
</reference>
<protein>
    <submittedName>
        <fullName evidence="2">Uncharacterized protein</fullName>
    </submittedName>
</protein>
<evidence type="ECO:0000256" key="1">
    <source>
        <dbReference type="SAM" id="Phobius"/>
    </source>
</evidence>
<dbReference type="Proteomes" id="UP000675968">
    <property type="component" value="Unassembled WGS sequence"/>
</dbReference>
<organism evidence="2 3">
    <name type="scientific">Candidatus Iainarchaeum sp</name>
    <dbReference type="NCBI Taxonomy" id="3101447"/>
    <lineage>
        <taxon>Archaea</taxon>
        <taxon>Candidatus Iainarchaeota</taxon>
        <taxon>Candidatus Iainarchaeia</taxon>
        <taxon>Candidatus Iainarchaeales</taxon>
        <taxon>Candidatus Iainarchaeaceae</taxon>
        <taxon>Candidatus Iainarchaeum</taxon>
    </lineage>
</organism>
<keyword evidence="1" id="KW-0812">Transmembrane</keyword>
<evidence type="ECO:0000313" key="3">
    <source>
        <dbReference type="Proteomes" id="UP000675968"/>
    </source>
</evidence>
<comment type="caution">
    <text evidence="2">The sequence shown here is derived from an EMBL/GenBank/DDBJ whole genome shotgun (WGS) entry which is preliminary data.</text>
</comment>
<reference evidence="2" key="2">
    <citation type="submission" date="2021-05" db="EMBL/GenBank/DDBJ databases">
        <title>Protein family content uncovers lineage relationships and bacterial pathway maintenance mechanisms in DPANN archaea.</title>
        <authorList>
            <person name="Castelle C.J."/>
            <person name="Meheust R."/>
            <person name="Jaffe A.L."/>
            <person name="Seitz K."/>
            <person name="Gong X."/>
            <person name="Baker B.J."/>
            <person name="Banfield J.F."/>
        </authorList>
    </citation>
    <scope>NUCLEOTIDE SEQUENCE</scope>
    <source>
        <strain evidence="2">RIFCSPLOWO2_01_FULL_AR10_48_17</strain>
    </source>
</reference>
<feature type="transmembrane region" description="Helical" evidence="1">
    <location>
        <begin position="13"/>
        <end position="32"/>
    </location>
</feature>
<evidence type="ECO:0000313" key="2">
    <source>
        <dbReference type="EMBL" id="MBS3061066.1"/>
    </source>
</evidence>
<proteinExistence type="predicted"/>
<keyword evidence="1" id="KW-0472">Membrane</keyword>
<accession>A0A8T4LDU2</accession>
<dbReference type="EMBL" id="JAGVWC010000006">
    <property type="protein sequence ID" value="MBS3061066.1"/>
    <property type="molecule type" value="Genomic_DNA"/>
</dbReference>